<proteinExistence type="predicted"/>
<dbReference type="InterPro" id="IPR000595">
    <property type="entry name" value="cNMP-bd_dom"/>
</dbReference>
<dbReference type="EMBL" id="JAACJS010000012">
    <property type="protein sequence ID" value="NCI50280.1"/>
    <property type="molecule type" value="Genomic_DNA"/>
</dbReference>
<reference evidence="2 3" key="1">
    <citation type="submission" date="2020-01" db="EMBL/GenBank/DDBJ databases">
        <title>Genome analysis.</title>
        <authorList>
            <person name="Wu S."/>
            <person name="Wang G."/>
        </authorList>
    </citation>
    <scope>NUCLEOTIDE SEQUENCE [LARGE SCALE GENOMIC DNA]</scope>
    <source>
        <strain evidence="2 3">SYL130</strain>
    </source>
</reference>
<dbReference type="InterPro" id="IPR018490">
    <property type="entry name" value="cNMP-bd_dom_sf"/>
</dbReference>
<keyword evidence="3" id="KW-1185">Reference proteome</keyword>
<protein>
    <submittedName>
        <fullName evidence="2">Crp/Fnr family transcriptional regulator</fullName>
    </submittedName>
</protein>
<dbReference type="SUPFAM" id="SSF51206">
    <property type="entry name" value="cAMP-binding domain-like"/>
    <property type="match status" value="1"/>
</dbReference>
<dbReference type="InterPro" id="IPR014710">
    <property type="entry name" value="RmlC-like_jellyroll"/>
</dbReference>
<dbReference type="Pfam" id="PF00027">
    <property type="entry name" value="cNMP_binding"/>
    <property type="match status" value="1"/>
</dbReference>
<evidence type="ECO:0000313" key="3">
    <source>
        <dbReference type="Proteomes" id="UP000753802"/>
    </source>
</evidence>
<comment type="caution">
    <text evidence="2">The sequence shown here is derived from an EMBL/GenBank/DDBJ whole genome shotgun (WGS) entry which is preliminary data.</text>
</comment>
<evidence type="ECO:0000259" key="1">
    <source>
        <dbReference type="Pfam" id="PF00027"/>
    </source>
</evidence>
<gene>
    <name evidence="2" type="ORF">GWC95_10130</name>
</gene>
<name>A0ABW9ZUW2_9BACT</name>
<dbReference type="Proteomes" id="UP000753802">
    <property type="component" value="Unassembled WGS sequence"/>
</dbReference>
<sequence>MINNSLLTHIQKYVPLNEEEQLLVASQFTQQMYKKKSFLLKEEQVCHALYFVDKGCLRNFFLTDKGVEHTTQFALENWWLTDFLAFEQEAPSNFFVQAVENSSVYSITKIKQDELLVKLPKLERYFRLILQRAYGAYQLRIKYLYSQSGEERYHHFNNLFPEFVQRVPQYMLASYLGFTPEFLSKIRAGKV</sequence>
<dbReference type="RefSeq" id="WP_161818585.1">
    <property type="nucleotide sequence ID" value="NZ_JAACJS010000012.1"/>
</dbReference>
<accession>A0ABW9ZUW2</accession>
<evidence type="ECO:0000313" key="2">
    <source>
        <dbReference type="EMBL" id="NCI50280.1"/>
    </source>
</evidence>
<dbReference type="CDD" id="cd00038">
    <property type="entry name" value="CAP_ED"/>
    <property type="match status" value="1"/>
</dbReference>
<feature type="domain" description="Cyclic nucleotide-binding" evidence="1">
    <location>
        <begin position="32"/>
        <end position="112"/>
    </location>
</feature>
<dbReference type="Gene3D" id="2.60.120.10">
    <property type="entry name" value="Jelly Rolls"/>
    <property type="match status" value="1"/>
</dbReference>
<organism evidence="2 3">
    <name type="scientific">Sediminibacterium roseum</name>
    <dbReference type="NCBI Taxonomy" id="1978412"/>
    <lineage>
        <taxon>Bacteria</taxon>
        <taxon>Pseudomonadati</taxon>
        <taxon>Bacteroidota</taxon>
        <taxon>Chitinophagia</taxon>
        <taxon>Chitinophagales</taxon>
        <taxon>Chitinophagaceae</taxon>
        <taxon>Sediminibacterium</taxon>
    </lineage>
</organism>